<accession>A0ABU0X438</accession>
<protein>
    <recommendedName>
        <fullName evidence="3">Secreted protein</fullName>
    </recommendedName>
</protein>
<reference evidence="1 2" key="1">
    <citation type="submission" date="2017-06" db="EMBL/GenBank/DDBJ databases">
        <title>Cultured bacterium strain Saccharothrix yanglingensis Hhs.015.</title>
        <authorList>
            <person name="Xia Y."/>
        </authorList>
    </citation>
    <scope>NUCLEOTIDE SEQUENCE [LARGE SCALE GENOMIC DNA]</scope>
    <source>
        <strain evidence="1 2">Hhs.015</strain>
    </source>
</reference>
<keyword evidence="2" id="KW-1185">Reference proteome</keyword>
<evidence type="ECO:0000313" key="2">
    <source>
        <dbReference type="Proteomes" id="UP001225605"/>
    </source>
</evidence>
<gene>
    <name evidence="1" type="ORF">CKY47_23485</name>
</gene>
<organism evidence="1 2">
    <name type="scientific">Saccharothrix yanglingensis</name>
    <dbReference type="NCBI Taxonomy" id="659496"/>
    <lineage>
        <taxon>Bacteria</taxon>
        <taxon>Bacillati</taxon>
        <taxon>Actinomycetota</taxon>
        <taxon>Actinomycetes</taxon>
        <taxon>Pseudonocardiales</taxon>
        <taxon>Pseudonocardiaceae</taxon>
        <taxon>Saccharothrix</taxon>
    </lineage>
</organism>
<sequence>MSGTTWWKRVAVVGFALGVASGVVGTAHARAAGQSVGVRLVEAVSAATTPGKSVTAWCPSGTKLYSAGGAVRDASGQVAIDAVRPLPDLSGVVVSARSFGATSPWVVLARAVCARGNPVLVRPDGFGAAQVAVKEDSVSCEVPGSLTGLGGEVVGSDPADPAALYGLVPDAGLTTATAKAAGPAEAPWAVKAWAICDPAKAGLLVREVAKGDMSGSFEQTVTATCADGYQYTGGGASAYGNATDSLTVAVAWLPDPDSGTMTAIGTKGASPWGIEAYAICSKG</sequence>
<comment type="caution">
    <text evidence="1">The sequence shown here is derived from an EMBL/GenBank/DDBJ whole genome shotgun (WGS) entry which is preliminary data.</text>
</comment>
<evidence type="ECO:0008006" key="3">
    <source>
        <dbReference type="Google" id="ProtNLM"/>
    </source>
</evidence>
<dbReference type="RefSeq" id="WP_306748243.1">
    <property type="nucleotide sequence ID" value="NZ_NSDM01000010.1"/>
</dbReference>
<proteinExistence type="predicted"/>
<evidence type="ECO:0000313" key="1">
    <source>
        <dbReference type="EMBL" id="MDQ2586897.1"/>
    </source>
</evidence>
<name>A0ABU0X438_9PSEU</name>
<dbReference type="Proteomes" id="UP001225605">
    <property type="component" value="Unassembled WGS sequence"/>
</dbReference>
<dbReference type="EMBL" id="NSDM01000010">
    <property type="protein sequence ID" value="MDQ2586897.1"/>
    <property type="molecule type" value="Genomic_DNA"/>
</dbReference>